<dbReference type="GO" id="GO:0003735">
    <property type="term" value="F:structural constituent of ribosome"/>
    <property type="evidence" value="ECO:0007669"/>
    <property type="project" value="TreeGrafter"/>
</dbReference>
<dbReference type="PANTHER" id="PTHR28266:SF1">
    <property type="entry name" value="LARGE RIBOSOMAL SUBUNIT PROTEIN ML58"/>
    <property type="match status" value="1"/>
</dbReference>
<dbReference type="AlphaFoldDB" id="A0A0D2AMM4"/>
<keyword evidence="3" id="KW-1185">Reference proteome</keyword>
<dbReference type="InterPro" id="IPR024388">
    <property type="entry name" value="Ribosomal_mL58"/>
</dbReference>
<evidence type="ECO:0000313" key="2">
    <source>
        <dbReference type="EMBL" id="KIW07740.1"/>
    </source>
</evidence>
<dbReference type="OrthoDB" id="6021263at2759"/>
<dbReference type="Proteomes" id="UP000053259">
    <property type="component" value="Unassembled WGS sequence"/>
</dbReference>
<dbReference type="RefSeq" id="XP_016217609.1">
    <property type="nucleotide sequence ID" value="XM_016354597.1"/>
</dbReference>
<organism evidence="2 3">
    <name type="scientific">Verruconis gallopava</name>
    <dbReference type="NCBI Taxonomy" id="253628"/>
    <lineage>
        <taxon>Eukaryota</taxon>
        <taxon>Fungi</taxon>
        <taxon>Dikarya</taxon>
        <taxon>Ascomycota</taxon>
        <taxon>Pezizomycotina</taxon>
        <taxon>Dothideomycetes</taxon>
        <taxon>Pleosporomycetidae</taxon>
        <taxon>Venturiales</taxon>
        <taxon>Sympoventuriaceae</taxon>
        <taxon>Verruconis</taxon>
    </lineage>
</organism>
<dbReference type="InParanoid" id="A0A0D2AMM4"/>
<gene>
    <name evidence="2" type="ORF">PV09_01670</name>
</gene>
<evidence type="ECO:0000313" key="3">
    <source>
        <dbReference type="Proteomes" id="UP000053259"/>
    </source>
</evidence>
<dbReference type="PANTHER" id="PTHR28266">
    <property type="entry name" value="54S RIBOSOMAL PROTEIN L20, MITOCHONDRIAL"/>
    <property type="match status" value="1"/>
</dbReference>
<dbReference type="GO" id="GO:0005762">
    <property type="term" value="C:mitochondrial large ribosomal subunit"/>
    <property type="evidence" value="ECO:0007669"/>
    <property type="project" value="TreeGrafter"/>
</dbReference>
<protein>
    <recommendedName>
        <fullName evidence="4">Ribosomal protein L20</fullName>
    </recommendedName>
</protein>
<dbReference type="HOGENOM" id="CLU_089054_0_0_1"/>
<sequence>MPPTLIRRSLLGFNYLPRPSRAISKTHNVEFRRGEATYRRHIKKLSIPPAPSFGPQKPTKMPLDVPSSSHVIFNPPPTAPNVYHTPLKFLPKNDKRRQLYTDSSTPSLYTVATSTKADPKPSPIAKPGTALHEIARSMPSSLLPRVPDSDPMPPPLNEPKEKKYHLTPEQVAEMQELRRKDHKTWTIRRLSEKYGCSTLFVRIAAKNWQAGKEHVERLEAAKARWGRKRALARQDRRRRKELWGRDA</sequence>
<dbReference type="STRING" id="253628.A0A0D2AMM4"/>
<reference evidence="2 3" key="1">
    <citation type="submission" date="2015-01" db="EMBL/GenBank/DDBJ databases">
        <title>The Genome Sequence of Ochroconis gallopava CBS43764.</title>
        <authorList>
            <consortium name="The Broad Institute Genomics Platform"/>
            <person name="Cuomo C."/>
            <person name="de Hoog S."/>
            <person name="Gorbushina A."/>
            <person name="Stielow B."/>
            <person name="Teixiera M."/>
            <person name="Abouelleil A."/>
            <person name="Chapman S.B."/>
            <person name="Priest M."/>
            <person name="Young S.K."/>
            <person name="Wortman J."/>
            <person name="Nusbaum C."/>
            <person name="Birren B."/>
        </authorList>
    </citation>
    <scope>NUCLEOTIDE SEQUENCE [LARGE SCALE GENOMIC DNA]</scope>
    <source>
        <strain evidence="2 3">CBS 43764</strain>
    </source>
</reference>
<evidence type="ECO:0000256" key="1">
    <source>
        <dbReference type="SAM" id="MobiDB-lite"/>
    </source>
</evidence>
<dbReference type="GeneID" id="27309643"/>
<feature type="region of interest" description="Disordered" evidence="1">
    <location>
        <begin position="46"/>
        <end position="65"/>
    </location>
</feature>
<evidence type="ECO:0008006" key="4">
    <source>
        <dbReference type="Google" id="ProtNLM"/>
    </source>
</evidence>
<proteinExistence type="predicted"/>
<dbReference type="Pfam" id="PF12824">
    <property type="entry name" value="MRP-L20"/>
    <property type="match status" value="1"/>
</dbReference>
<name>A0A0D2AMM4_9PEZI</name>
<feature type="region of interest" description="Disordered" evidence="1">
    <location>
        <begin position="141"/>
        <end position="161"/>
    </location>
</feature>
<accession>A0A0D2AMM4</accession>
<dbReference type="VEuPathDB" id="FungiDB:PV09_01670"/>
<dbReference type="EMBL" id="KN847532">
    <property type="protein sequence ID" value="KIW07740.1"/>
    <property type="molecule type" value="Genomic_DNA"/>
</dbReference>